<name>A0A4Y4CUQ0_ZOORA</name>
<reference evidence="1 2" key="1">
    <citation type="submission" date="2019-06" db="EMBL/GenBank/DDBJ databases">
        <title>Whole genome shotgun sequence of Zoogloea ramigera NBRC 15342.</title>
        <authorList>
            <person name="Hosoyama A."/>
            <person name="Uohara A."/>
            <person name="Ohji S."/>
            <person name="Ichikawa N."/>
        </authorList>
    </citation>
    <scope>NUCLEOTIDE SEQUENCE [LARGE SCALE GENOMIC DNA]</scope>
    <source>
        <strain evidence="1 2">NBRC 15342</strain>
    </source>
</reference>
<organism evidence="1 2">
    <name type="scientific">Zoogloea ramigera</name>
    <dbReference type="NCBI Taxonomy" id="350"/>
    <lineage>
        <taxon>Bacteria</taxon>
        <taxon>Pseudomonadati</taxon>
        <taxon>Pseudomonadota</taxon>
        <taxon>Betaproteobacteria</taxon>
        <taxon>Rhodocyclales</taxon>
        <taxon>Zoogloeaceae</taxon>
        <taxon>Zoogloea</taxon>
    </lineage>
</organism>
<dbReference type="Gene3D" id="3.40.50.720">
    <property type="entry name" value="NAD(P)-binding Rossmann-like Domain"/>
    <property type="match status" value="1"/>
</dbReference>
<dbReference type="InterPro" id="IPR002347">
    <property type="entry name" value="SDR_fam"/>
</dbReference>
<dbReference type="GO" id="GO:0016616">
    <property type="term" value="F:oxidoreductase activity, acting on the CH-OH group of donors, NAD or NADP as acceptor"/>
    <property type="evidence" value="ECO:0007669"/>
    <property type="project" value="TreeGrafter"/>
</dbReference>
<dbReference type="SUPFAM" id="SSF51735">
    <property type="entry name" value="NAD(P)-binding Rossmann-fold domains"/>
    <property type="match status" value="1"/>
</dbReference>
<dbReference type="EMBL" id="BJNV01000012">
    <property type="protein sequence ID" value="GEC94973.1"/>
    <property type="molecule type" value="Genomic_DNA"/>
</dbReference>
<keyword evidence="2" id="KW-1185">Reference proteome</keyword>
<dbReference type="InterPro" id="IPR052184">
    <property type="entry name" value="SDR_enzymes"/>
</dbReference>
<dbReference type="Pfam" id="PF13561">
    <property type="entry name" value="adh_short_C2"/>
    <property type="match status" value="1"/>
</dbReference>
<dbReference type="PANTHER" id="PTHR45458:SF1">
    <property type="entry name" value="SHORT CHAIN DEHYDROGENASE"/>
    <property type="match status" value="1"/>
</dbReference>
<gene>
    <name evidence="1" type="primary">csgA</name>
    <name evidence="1" type="ORF">ZRA01_10460</name>
</gene>
<dbReference type="AlphaFoldDB" id="A0A4Y4CUQ0"/>
<proteinExistence type="predicted"/>
<comment type="caution">
    <text evidence="1">The sequence shown here is derived from an EMBL/GenBank/DDBJ whole genome shotgun (WGS) entry which is preliminary data.</text>
</comment>
<sequence length="241" mass="25929">MQNLTDTPPSMHSLRDGYTAVVLGASGALGAACLHHLEADPRCARVVGLSRRSTPALVLEDETSMARCAAYLREHAPVHLVVDATGALSIDGRGPEKRLADLDGDTLLRAMQINATGPMLAMKHLLPLLARQERVIWAKLSARVGSIEDNHKGGWYAYRASKAALNMLLQTAAIETARQRPLAVIAALQPGTVRSRLSQPFVGDDGLLPDKSARRLLGVIDGLPADGRAHFVDHLGKHIPW</sequence>
<dbReference type="Proteomes" id="UP000318422">
    <property type="component" value="Unassembled WGS sequence"/>
</dbReference>
<evidence type="ECO:0000313" key="2">
    <source>
        <dbReference type="Proteomes" id="UP000318422"/>
    </source>
</evidence>
<dbReference type="RefSeq" id="WP_246093285.1">
    <property type="nucleotide sequence ID" value="NZ_BJNV01000012.1"/>
</dbReference>
<dbReference type="PANTHER" id="PTHR45458">
    <property type="entry name" value="SHORT-CHAIN DEHYDROGENASE/REDUCTASE SDR"/>
    <property type="match status" value="1"/>
</dbReference>
<accession>A0A4Y4CUQ0</accession>
<protein>
    <submittedName>
        <fullName evidence="1">SDR family oxidoreductase</fullName>
    </submittedName>
</protein>
<evidence type="ECO:0000313" key="1">
    <source>
        <dbReference type="EMBL" id="GEC94973.1"/>
    </source>
</evidence>
<dbReference type="InterPro" id="IPR036291">
    <property type="entry name" value="NAD(P)-bd_dom_sf"/>
</dbReference>